<protein>
    <submittedName>
        <fullName evidence="3">Uncharacterized protein</fullName>
    </submittedName>
</protein>
<evidence type="ECO:0000256" key="1">
    <source>
        <dbReference type="SAM" id="Coils"/>
    </source>
</evidence>
<feature type="compositionally biased region" description="Polar residues" evidence="2">
    <location>
        <begin position="126"/>
        <end position="143"/>
    </location>
</feature>
<sequence length="311" mass="37620">MDKYTREKITPRGLRFYKSPSFDQEEEDFIQEWSDLLESFSFGMMNLIIKRRTQTLHKLDVEINETKNSLVEHMSSEQYSNTLIDIQTNLEKLEKSVIDIKKRKYQRDKEDYARGEVRTHTKRNNRFQTNNGQMVNDWDNSQHYYRRGRNNSPTVRRIPLRNKHLKDHRREKSQEGLPQRSKPPANVQPQWEKVVRRKQLRSPIRQKERSPRSNLMIKNTQNMDIHRNKYKDRENSTHNRFLPLATSTNGEDFWNGHMKGRHKDSLMHHMSPGKRRRSLEEGELEEGYVYKKERREKYPRRTGFSTFLNEN</sequence>
<dbReference type="EMBL" id="OW240912">
    <property type="protein sequence ID" value="CAH2219483.1"/>
    <property type="molecule type" value="Genomic_DNA"/>
</dbReference>
<reference evidence="3" key="1">
    <citation type="submission" date="2022-03" db="EMBL/GenBank/DDBJ databases">
        <authorList>
            <person name="Alioto T."/>
            <person name="Alioto T."/>
            <person name="Gomez Garrido J."/>
        </authorList>
    </citation>
    <scope>NUCLEOTIDE SEQUENCE</scope>
</reference>
<dbReference type="Proteomes" id="UP001295444">
    <property type="component" value="Chromosome 01"/>
</dbReference>
<feature type="compositionally biased region" description="Basic residues" evidence="2">
    <location>
        <begin position="158"/>
        <end position="167"/>
    </location>
</feature>
<dbReference type="AlphaFoldDB" id="A0AAD1QZG9"/>
<feature type="region of interest" description="Disordered" evidence="2">
    <location>
        <begin position="111"/>
        <end position="212"/>
    </location>
</feature>
<evidence type="ECO:0000313" key="3">
    <source>
        <dbReference type="EMBL" id="CAH2219483.1"/>
    </source>
</evidence>
<name>A0AAD1QZG9_PELCU</name>
<organism evidence="3 4">
    <name type="scientific">Pelobates cultripes</name>
    <name type="common">Western spadefoot toad</name>
    <dbReference type="NCBI Taxonomy" id="61616"/>
    <lineage>
        <taxon>Eukaryota</taxon>
        <taxon>Metazoa</taxon>
        <taxon>Chordata</taxon>
        <taxon>Craniata</taxon>
        <taxon>Vertebrata</taxon>
        <taxon>Euteleostomi</taxon>
        <taxon>Amphibia</taxon>
        <taxon>Batrachia</taxon>
        <taxon>Anura</taxon>
        <taxon>Pelobatoidea</taxon>
        <taxon>Pelobatidae</taxon>
        <taxon>Pelobates</taxon>
    </lineage>
</organism>
<feature type="coiled-coil region" evidence="1">
    <location>
        <begin position="76"/>
        <end position="103"/>
    </location>
</feature>
<evidence type="ECO:0000256" key="2">
    <source>
        <dbReference type="SAM" id="MobiDB-lite"/>
    </source>
</evidence>
<keyword evidence="1" id="KW-0175">Coiled coil</keyword>
<proteinExistence type="predicted"/>
<evidence type="ECO:0000313" key="4">
    <source>
        <dbReference type="Proteomes" id="UP001295444"/>
    </source>
</evidence>
<gene>
    <name evidence="3" type="ORF">PECUL_23A005845</name>
</gene>
<keyword evidence="4" id="KW-1185">Reference proteome</keyword>
<accession>A0AAD1QZG9</accession>